<dbReference type="InterPro" id="IPR036388">
    <property type="entry name" value="WH-like_DNA-bd_sf"/>
</dbReference>
<dbReference type="GO" id="GO:0003677">
    <property type="term" value="F:DNA binding"/>
    <property type="evidence" value="ECO:0007669"/>
    <property type="project" value="UniProtKB-KW"/>
</dbReference>
<proteinExistence type="predicted"/>
<dbReference type="Proteomes" id="UP000705283">
    <property type="component" value="Unassembled WGS sequence"/>
</dbReference>
<dbReference type="EMBL" id="MRWD01000040">
    <property type="protein sequence ID" value="ORJ20199.1"/>
    <property type="molecule type" value="Genomic_DNA"/>
</dbReference>
<keyword evidence="5" id="KW-1185">Reference proteome</keyword>
<dbReference type="Gene3D" id="1.10.10.10">
    <property type="entry name" value="Winged helix-like DNA-binding domain superfamily/Winged helix DNA-binding domain"/>
    <property type="match status" value="1"/>
</dbReference>
<evidence type="ECO:0000313" key="5">
    <source>
        <dbReference type="Proteomes" id="UP000192722"/>
    </source>
</evidence>
<reference evidence="3" key="4">
    <citation type="submission" date="2022-09" db="EMBL/GenBank/DDBJ databases">
        <title>Rouxiella aceris sp. nov., isolated from tree sap and emended description of the genus Rhouxiella.</title>
        <authorList>
            <person name="Kim I.S."/>
        </authorList>
    </citation>
    <scope>NUCLEOTIDE SEQUENCE</scope>
    <source>
        <strain evidence="3">SAP-2</strain>
    </source>
</reference>
<gene>
    <name evidence="4" type="ORF">BS639_16170</name>
    <name evidence="3" type="ORF">ITX54_03775</name>
</gene>
<dbReference type="SMART" id="SM00421">
    <property type="entry name" value="HTH_LUXR"/>
    <property type="match status" value="1"/>
</dbReference>
<evidence type="ECO:0000313" key="3">
    <source>
        <dbReference type="EMBL" id="MBF6635782.1"/>
    </source>
</evidence>
<evidence type="ECO:0000313" key="4">
    <source>
        <dbReference type="EMBL" id="ORJ20199.1"/>
    </source>
</evidence>
<accession>A0AA40WZ98</accession>
<evidence type="ECO:0000313" key="6">
    <source>
        <dbReference type="Proteomes" id="UP000705283"/>
    </source>
</evidence>
<feature type="domain" description="HTH luxR-type" evidence="2">
    <location>
        <begin position="127"/>
        <end position="192"/>
    </location>
</feature>
<dbReference type="SUPFAM" id="SSF46894">
    <property type="entry name" value="C-terminal effector domain of the bipartite response regulators"/>
    <property type="match status" value="1"/>
</dbReference>
<dbReference type="RefSeq" id="WP_084983625.1">
    <property type="nucleotide sequence ID" value="NZ_CBCSCF010000002.1"/>
</dbReference>
<reference evidence="4" key="1">
    <citation type="submission" date="2016-12" db="EMBL/GenBank/DDBJ databases">
        <authorList>
            <person name="Le Fleche-Mateos A."/>
        </authorList>
    </citation>
    <scope>NUCLEOTIDE SEQUENCE</scope>
    <source>
        <strain evidence="4">213</strain>
    </source>
</reference>
<dbReference type="Pfam" id="PF00196">
    <property type="entry name" value="GerE"/>
    <property type="match status" value="1"/>
</dbReference>
<keyword evidence="1 3" id="KW-0238">DNA-binding</keyword>
<evidence type="ECO:0000256" key="1">
    <source>
        <dbReference type="ARBA" id="ARBA00023125"/>
    </source>
</evidence>
<dbReference type="GO" id="GO:0006355">
    <property type="term" value="P:regulation of DNA-templated transcription"/>
    <property type="evidence" value="ECO:0007669"/>
    <property type="project" value="InterPro"/>
</dbReference>
<sequence>MKILIVEPCSFMRLGMLEILNEHKAIGLLDVECLADALIQVPLFKPDIIFVNMTSHCHSTQFDSNINDFLKFRKNSKIYCYLDANYPDNQDPIMVAENFFITNKQKVIDVLNHVSRLVDASVCFRLCTQPYSIFSDQEILVINDWMAEMPNYRIARKLNISDRTVYVHKRHITQKIKVRNRLEFCFVYNLIKYLYWPLNPEAQRPMSRQTKSDLLTLTR</sequence>
<name>A0AA40WZ98_9GAMM</name>
<reference evidence="3" key="3">
    <citation type="submission" date="2020-11" db="EMBL/GenBank/DDBJ databases">
        <authorList>
            <person name="Lee S.D."/>
        </authorList>
    </citation>
    <scope>NUCLEOTIDE SEQUENCE</scope>
    <source>
        <strain evidence="3">SAP-2</strain>
    </source>
</reference>
<dbReference type="InterPro" id="IPR000792">
    <property type="entry name" value="Tscrpt_reg_LuxR_C"/>
</dbReference>
<organism evidence="3 6">
    <name type="scientific">Rouxiella silvae</name>
    <dbReference type="NCBI Taxonomy" id="1646373"/>
    <lineage>
        <taxon>Bacteria</taxon>
        <taxon>Pseudomonadati</taxon>
        <taxon>Pseudomonadota</taxon>
        <taxon>Gammaproteobacteria</taxon>
        <taxon>Enterobacterales</taxon>
        <taxon>Yersiniaceae</taxon>
        <taxon>Rouxiella</taxon>
    </lineage>
</organism>
<comment type="caution">
    <text evidence="3">The sequence shown here is derived from an EMBL/GenBank/DDBJ whole genome shotgun (WGS) entry which is preliminary data.</text>
</comment>
<dbReference type="AlphaFoldDB" id="A0AA40WZ98"/>
<dbReference type="EMBL" id="JADMKS010000001">
    <property type="protein sequence ID" value="MBF6635782.1"/>
    <property type="molecule type" value="Genomic_DNA"/>
</dbReference>
<dbReference type="Proteomes" id="UP000192722">
    <property type="component" value="Unassembled WGS sequence"/>
</dbReference>
<protein>
    <submittedName>
        <fullName evidence="3">DNA-binding response regulator</fullName>
    </submittedName>
    <submittedName>
        <fullName evidence="4">Helix-turn-helix transcriptional regulator</fullName>
    </submittedName>
</protein>
<dbReference type="CDD" id="cd06170">
    <property type="entry name" value="LuxR_C_like"/>
    <property type="match status" value="1"/>
</dbReference>
<reference evidence="4 5" key="2">
    <citation type="journal article" date="2017" name="Int. J. Syst. Evol. Microbiol.">
        <title>Rouxiella badensis sp. nov. and Rouxiella silvae sp. nov. isolated from peat bog soil in Germany and emendation of the genus description.</title>
        <authorList>
            <person name="Le Fleche-Mateos A."/>
            <person name="Kugler J.H."/>
            <person name="Hansen S.H."/>
            <person name="Syldatk C."/>
            <person name="Hausmann R."/>
            <person name="Lomprez F."/>
            <person name="Vandenbogaert M."/>
            <person name="Manuguerra J.C."/>
            <person name="Grimont P.A."/>
        </authorList>
    </citation>
    <scope>NUCLEOTIDE SEQUENCE [LARGE SCALE GENOMIC DNA]</scope>
    <source>
        <strain evidence="4 5">213</strain>
    </source>
</reference>
<evidence type="ECO:0000259" key="2">
    <source>
        <dbReference type="PROSITE" id="PS50043"/>
    </source>
</evidence>
<dbReference type="PROSITE" id="PS50043">
    <property type="entry name" value="HTH_LUXR_2"/>
    <property type="match status" value="1"/>
</dbReference>
<dbReference type="InterPro" id="IPR016032">
    <property type="entry name" value="Sig_transdc_resp-reg_C-effctor"/>
</dbReference>